<protein>
    <recommendedName>
        <fullName evidence="3">Tc1-like transposase DDE domain-containing protein</fullName>
    </recommendedName>
</protein>
<dbReference type="EMBL" id="LAVV01010127">
    <property type="protein sequence ID" value="KNZ49522.1"/>
    <property type="molecule type" value="Genomic_DNA"/>
</dbReference>
<reference evidence="1 2" key="1">
    <citation type="submission" date="2015-08" db="EMBL/GenBank/DDBJ databases">
        <title>Next Generation Sequencing and Analysis of the Genome of Puccinia sorghi L Schw, the Causal Agent of Maize Common Rust.</title>
        <authorList>
            <person name="Rochi L."/>
            <person name="Burguener G."/>
            <person name="Darino M."/>
            <person name="Turjanski A."/>
            <person name="Kreff E."/>
            <person name="Dieguez M.J."/>
            <person name="Sacco F."/>
        </authorList>
    </citation>
    <scope>NUCLEOTIDE SEQUENCE [LARGE SCALE GENOMIC DNA]</scope>
    <source>
        <strain evidence="1 2">RO10H11247</strain>
    </source>
</reference>
<evidence type="ECO:0000313" key="2">
    <source>
        <dbReference type="Proteomes" id="UP000037035"/>
    </source>
</evidence>
<comment type="caution">
    <text evidence="1">The sequence shown here is derived from an EMBL/GenBank/DDBJ whole genome shotgun (WGS) entry which is preliminary data.</text>
</comment>
<dbReference type="Proteomes" id="UP000037035">
    <property type="component" value="Unassembled WGS sequence"/>
</dbReference>
<sequence>DIPPYSQFLNLIEYSFHWIKAYVQSKEPLNWEALVSEIRNAITSAIYHPKMETLFQ</sequence>
<evidence type="ECO:0008006" key="3">
    <source>
        <dbReference type="Google" id="ProtNLM"/>
    </source>
</evidence>
<keyword evidence="2" id="KW-1185">Reference proteome</keyword>
<dbReference type="Gene3D" id="3.30.420.10">
    <property type="entry name" value="Ribonuclease H-like superfamily/Ribonuclease H"/>
    <property type="match status" value="1"/>
</dbReference>
<feature type="non-terminal residue" evidence="1">
    <location>
        <position position="1"/>
    </location>
</feature>
<dbReference type="GO" id="GO:0003676">
    <property type="term" value="F:nucleic acid binding"/>
    <property type="evidence" value="ECO:0007669"/>
    <property type="project" value="InterPro"/>
</dbReference>
<dbReference type="VEuPathDB" id="FungiDB:VP01_4966g1"/>
<name>A0A0L6UMN8_9BASI</name>
<gene>
    <name evidence="1" type="ORF">VP01_4966g1</name>
</gene>
<organism evidence="1 2">
    <name type="scientific">Puccinia sorghi</name>
    <dbReference type="NCBI Taxonomy" id="27349"/>
    <lineage>
        <taxon>Eukaryota</taxon>
        <taxon>Fungi</taxon>
        <taxon>Dikarya</taxon>
        <taxon>Basidiomycota</taxon>
        <taxon>Pucciniomycotina</taxon>
        <taxon>Pucciniomycetes</taxon>
        <taxon>Pucciniales</taxon>
        <taxon>Pucciniaceae</taxon>
        <taxon>Puccinia</taxon>
    </lineage>
</organism>
<dbReference type="AlphaFoldDB" id="A0A0L6UMN8"/>
<dbReference type="InterPro" id="IPR036397">
    <property type="entry name" value="RNaseH_sf"/>
</dbReference>
<evidence type="ECO:0000313" key="1">
    <source>
        <dbReference type="EMBL" id="KNZ49522.1"/>
    </source>
</evidence>
<proteinExistence type="predicted"/>
<accession>A0A0L6UMN8</accession>